<keyword evidence="4 6" id="KW-0472">Membrane</keyword>
<dbReference type="PANTHER" id="PTHR31918:SF1">
    <property type="entry name" value="TRANSMEMBRANE PROTEIN 181"/>
    <property type="match status" value="1"/>
</dbReference>
<dbReference type="InterPro" id="IPR047843">
    <property type="entry name" value="WLS-like_TM"/>
</dbReference>
<proteinExistence type="predicted"/>
<dbReference type="GO" id="GO:0015643">
    <property type="term" value="F:toxic substance binding"/>
    <property type="evidence" value="ECO:0007669"/>
    <property type="project" value="InterPro"/>
</dbReference>
<dbReference type="Proteomes" id="UP001075354">
    <property type="component" value="Chromosome 13"/>
</dbReference>
<feature type="transmembrane region" description="Helical" evidence="6">
    <location>
        <begin position="396"/>
        <end position="418"/>
    </location>
</feature>
<feature type="domain" description="Wntless-like transmembrane" evidence="7">
    <location>
        <begin position="244"/>
        <end position="496"/>
    </location>
</feature>
<evidence type="ECO:0000256" key="4">
    <source>
        <dbReference type="ARBA" id="ARBA00023136"/>
    </source>
</evidence>
<keyword evidence="3 6" id="KW-1133">Transmembrane helix</keyword>
<feature type="region of interest" description="Disordered" evidence="5">
    <location>
        <begin position="101"/>
        <end position="124"/>
    </location>
</feature>
<dbReference type="GO" id="GO:0016020">
    <property type="term" value="C:membrane"/>
    <property type="evidence" value="ECO:0007669"/>
    <property type="project" value="UniProtKB-SubCell"/>
</dbReference>
<dbReference type="InterPro" id="IPR054077">
    <property type="entry name" value="TMEM181_GOLD"/>
</dbReference>
<dbReference type="PANTHER" id="PTHR31918">
    <property type="entry name" value="TRANSMEMBRANE PROTEIN 181"/>
    <property type="match status" value="1"/>
</dbReference>
<evidence type="ECO:0008006" key="11">
    <source>
        <dbReference type="Google" id="ProtNLM"/>
    </source>
</evidence>
<dbReference type="EMBL" id="JAPTSV010000013">
    <property type="protein sequence ID" value="KAJ1521304.1"/>
    <property type="molecule type" value="Genomic_DNA"/>
</dbReference>
<evidence type="ECO:0000256" key="6">
    <source>
        <dbReference type="SAM" id="Phobius"/>
    </source>
</evidence>
<keyword evidence="10" id="KW-1185">Reference proteome</keyword>
<evidence type="ECO:0000256" key="5">
    <source>
        <dbReference type="SAM" id="MobiDB-lite"/>
    </source>
</evidence>
<evidence type="ECO:0000259" key="8">
    <source>
        <dbReference type="Pfam" id="PF21885"/>
    </source>
</evidence>
<evidence type="ECO:0000259" key="7">
    <source>
        <dbReference type="Pfam" id="PF06664"/>
    </source>
</evidence>
<feature type="transmembrane region" description="Helical" evidence="6">
    <location>
        <begin position="473"/>
        <end position="493"/>
    </location>
</feature>
<feature type="transmembrane region" description="Helical" evidence="6">
    <location>
        <begin position="70"/>
        <end position="91"/>
    </location>
</feature>
<evidence type="ECO:0000256" key="3">
    <source>
        <dbReference type="ARBA" id="ARBA00022989"/>
    </source>
</evidence>
<evidence type="ECO:0000256" key="2">
    <source>
        <dbReference type="ARBA" id="ARBA00022692"/>
    </source>
</evidence>
<dbReference type="InterPro" id="IPR040416">
    <property type="entry name" value="TMEM181"/>
</dbReference>
<comment type="caution">
    <text evidence="9">The sequence shown here is derived from an EMBL/GenBank/DDBJ whole genome shotgun (WGS) entry which is preliminary data.</text>
</comment>
<feature type="transmembrane region" description="Helical" evidence="6">
    <location>
        <begin position="347"/>
        <end position="371"/>
    </location>
</feature>
<organism evidence="9 10">
    <name type="scientific">Megalurothrips usitatus</name>
    <name type="common">bean blossom thrips</name>
    <dbReference type="NCBI Taxonomy" id="439358"/>
    <lineage>
        <taxon>Eukaryota</taxon>
        <taxon>Metazoa</taxon>
        <taxon>Ecdysozoa</taxon>
        <taxon>Arthropoda</taxon>
        <taxon>Hexapoda</taxon>
        <taxon>Insecta</taxon>
        <taxon>Pterygota</taxon>
        <taxon>Neoptera</taxon>
        <taxon>Paraneoptera</taxon>
        <taxon>Thysanoptera</taxon>
        <taxon>Terebrantia</taxon>
        <taxon>Thripoidea</taxon>
        <taxon>Thripidae</taxon>
        <taxon>Megalurothrips</taxon>
    </lineage>
</organism>
<keyword evidence="2 6" id="KW-0812">Transmembrane</keyword>
<feature type="transmembrane region" description="Helical" evidence="6">
    <location>
        <begin position="252"/>
        <end position="270"/>
    </location>
</feature>
<dbReference type="Pfam" id="PF06664">
    <property type="entry name" value="WLS-like_TM"/>
    <property type="match status" value="1"/>
</dbReference>
<gene>
    <name evidence="9" type="ORF">ONE63_002982</name>
</gene>
<feature type="domain" description="TMEM181 GOLD" evidence="8">
    <location>
        <begin position="128"/>
        <end position="243"/>
    </location>
</feature>
<feature type="transmembrane region" description="Helical" evidence="6">
    <location>
        <begin position="291"/>
        <end position="313"/>
    </location>
</feature>
<protein>
    <recommendedName>
        <fullName evidence="11">Transmembrane protein 181</fullName>
    </recommendedName>
</protein>
<feature type="transmembrane region" description="Helical" evidence="6">
    <location>
        <begin position="319"/>
        <end position="340"/>
    </location>
</feature>
<evidence type="ECO:0000313" key="9">
    <source>
        <dbReference type="EMBL" id="KAJ1521304.1"/>
    </source>
</evidence>
<reference evidence="9" key="1">
    <citation type="submission" date="2022-12" db="EMBL/GenBank/DDBJ databases">
        <title>Chromosome-level genome assembly of the bean flower thrips Megalurothrips usitatus.</title>
        <authorList>
            <person name="Ma L."/>
            <person name="Liu Q."/>
            <person name="Li H."/>
            <person name="Cai W."/>
        </authorList>
    </citation>
    <scope>NUCLEOTIDE SEQUENCE</scope>
    <source>
        <strain evidence="9">Cailab_2022a</strain>
    </source>
</reference>
<feature type="transmembrane region" description="Helical" evidence="6">
    <location>
        <begin position="430"/>
        <end position="453"/>
    </location>
</feature>
<dbReference type="AlphaFoldDB" id="A0AAV7X5Y0"/>
<comment type="subcellular location">
    <subcellularLocation>
        <location evidence="1">Membrane</location>
        <topology evidence="1">Multi-pass membrane protein</topology>
    </subcellularLocation>
</comment>
<sequence>MRPRADSAATTGYSYRAGSSAGWPARVRSVLVQFSDYFSEFNRYIAPAYHHDRCERSVQMRLYSMHKREFALVFVTFLACCGLSVLIGLAGPSITAQSEVRASSTASSTGGGTGGTSPGPDGDLAATKFELRTPALTAYHQQLWLIAKVQTTNVDEESYEKAVHVSVTAHGIREDHRPALILKADREHNRSRHLHCRWQGCDELVVLHLGYLAYTHYLLQIRFYGLESHTYHVKDITFYFRTYNPDFTQIEIWFRLVFLVMTFVCMMWYAHGLRKFPSHDWSIEQRWLSMLLPLLLFFNDPIFPLMFLSSSWIPGMLDAVLQATFLSALLLFWLCVYHGLRQNERRWVAFYTPKLVLVGLLWLGAIVMASWQKCNELHDPTYNHREDAADYDSYKALLMTVAGGYAVYLAFLVLRAHADLGAMPFFDMRLRFLTIFMTVVVAVTLTLAGMRYGAGTLEDDFVSQLSTTYTSSAHFMCLYGLLNFYTFTMAYVYSPAQMHPQDLAVTKDNPAFSMMNESDEEQVLYGSDDDCRRPLNLSRCNEADDSD</sequence>
<name>A0AAV7X5Y0_9NEOP</name>
<accession>A0AAV7X5Y0</accession>
<evidence type="ECO:0000313" key="10">
    <source>
        <dbReference type="Proteomes" id="UP001075354"/>
    </source>
</evidence>
<evidence type="ECO:0000256" key="1">
    <source>
        <dbReference type="ARBA" id="ARBA00004141"/>
    </source>
</evidence>
<dbReference type="Pfam" id="PF21885">
    <property type="entry name" value="TMEM181_GOLD"/>
    <property type="match status" value="1"/>
</dbReference>
<feature type="region of interest" description="Disordered" evidence="5">
    <location>
        <begin position="1"/>
        <end position="20"/>
    </location>
</feature>